<sequence>MKKILICVDVQMGFTRYPQTTETAKKIAALTNSNHFDYIIATRFINRSKAFSEIIRWNHLKSQDEIQFVPNLHFDEVRTKYKYTCVDSKFIKRLRSINDGKTPHEVYICGIDTDCCVYKIAIDLFERNIRPIVISDYCQSNGGPESHKAGLTVLRRNIGADQIKTLEEIL</sequence>
<dbReference type="Pfam" id="PF00857">
    <property type="entry name" value="Isochorismatase"/>
    <property type="match status" value="1"/>
</dbReference>
<dbReference type="EMBL" id="CP031517">
    <property type="protein sequence ID" value="QOS39403.1"/>
    <property type="molecule type" value="Genomic_DNA"/>
</dbReference>
<evidence type="ECO:0000313" key="3">
    <source>
        <dbReference type="Proteomes" id="UP000593591"/>
    </source>
</evidence>
<dbReference type="KEGG" id="trc:DYE49_02600"/>
<organism evidence="2 3">
    <name type="scientific">Treponema rectale</name>
    <dbReference type="NCBI Taxonomy" id="744512"/>
    <lineage>
        <taxon>Bacteria</taxon>
        <taxon>Pseudomonadati</taxon>
        <taxon>Spirochaetota</taxon>
        <taxon>Spirochaetia</taxon>
        <taxon>Spirochaetales</taxon>
        <taxon>Treponemataceae</taxon>
        <taxon>Treponema</taxon>
    </lineage>
</organism>
<dbReference type="SUPFAM" id="SSF52499">
    <property type="entry name" value="Isochorismatase-like hydrolases"/>
    <property type="match status" value="1"/>
</dbReference>
<dbReference type="InterPro" id="IPR000868">
    <property type="entry name" value="Isochorismatase-like_dom"/>
</dbReference>
<reference evidence="2 3" key="1">
    <citation type="submission" date="2018-08" db="EMBL/GenBank/DDBJ databases">
        <title>The first complete genome of Treponema rectale (CHPAT), a commensal spirochete of the bovine rectum.</title>
        <authorList>
            <person name="Staton G.J."/>
            <person name="Clegg S.R."/>
            <person name="Carter S.D."/>
            <person name="Radford A.D."/>
            <person name="Darby A."/>
            <person name="Hall N."/>
            <person name="Birtles R.J."/>
            <person name="Evans N.J."/>
        </authorList>
    </citation>
    <scope>NUCLEOTIDE SEQUENCE [LARGE SCALE GENOMIC DNA]</scope>
    <source>
        <strain evidence="2 3">CHPA</strain>
    </source>
</reference>
<accession>A0A7M1XIU8</accession>
<evidence type="ECO:0000313" key="2">
    <source>
        <dbReference type="EMBL" id="QOS39403.1"/>
    </source>
</evidence>
<proteinExistence type="predicted"/>
<feature type="domain" description="Isochorismatase-like" evidence="1">
    <location>
        <begin position="4"/>
        <end position="161"/>
    </location>
</feature>
<dbReference type="GO" id="GO:0016787">
    <property type="term" value="F:hydrolase activity"/>
    <property type="evidence" value="ECO:0007669"/>
    <property type="project" value="UniProtKB-KW"/>
</dbReference>
<keyword evidence="2" id="KW-0378">Hydrolase</keyword>
<protein>
    <submittedName>
        <fullName evidence="2">Cysteine hydrolase</fullName>
    </submittedName>
</protein>
<dbReference type="Gene3D" id="3.40.50.850">
    <property type="entry name" value="Isochorismatase-like"/>
    <property type="match status" value="1"/>
</dbReference>
<dbReference type="InterPro" id="IPR036380">
    <property type="entry name" value="Isochorismatase-like_sf"/>
</dbReference>
<dbReference type="AlphaFoldDB" id="A0A7M1XIU8"/>
<dbReference type="Proteomes" id="UP000593591">
    <property type="component" value="Chromosome"/>
</dbReference>
<name>A0A7M1XIU8_9SPIR</name>
<evidence type="ECO:0000259" key="1">
    <source>
        <dbReference type="Pfam" id="PF00857"/>
    </source>
</evidence>
<gene>
    <name evidence="2" type="ORF">DYE49_02600</name>
</gene>